<sequence>MTWPGVVDSPKRGGSDRVNVRTYDVDAGEPDGCKKEATGRGVVHSGHRRFANPNRIDDECQISVALTLGRLTVGMSNGKTAPSLDLTSNGKLMP</sequence>
<dbReference type="EnsemblPlants" id="LPERR03G32670.1">
    <property type="protein sequence ID" value="LPERR03G32670.1"/>
    <property type="gene ID" value="LPERR03G32670"/>
</dbReference>
<reference evidence="1 2" key="1">
    <citation type="submission" date="2012-08" db="EMBL/GenBank/DDBJ databases">
        <title>Oryza genome evolution.</title>
        <authorList>
            <person name="Wing R.A."/>
        </authorList>
    </citation>
    <scope>NUCLEOTIDE SEQUENCE</scope>
</reference>
<dbReference type="HOGENOM" id="CLU_2389387_0_0_1"/>
<evidence type="ECO:0000313" key="1">
    <source>
        <dbReference type="EnsemblPlants" id="LPERR03G32670.1"/>
    </source>
</evidence>
<name>A0A0D9W0K5_9ORYZ</name>
<dbReference type="Proteomes" id="UP000032180">
    <property type="component" value="Chromosome 3"/>
</dbReference>
<proteinExistence type="predicted"/>
<accession>A0A0D9W0K5</accession>
<protein>
    <submittedName>
        <fullName evidence="1">Uncharacterized protein</fullName>
    </submittedName>
</protein>
<reference evidence="1" key="3">
    <citation type="submission" date="2015-04" db="UniProtKB">
        <authorList>
            <consortium name="EnsemblPlants"/>
        </authorList>
    </citation>
    <scope>IDENTIFICATION</scope>
</reference>
<dbReference type="Gramene" id="LPERR03G32670.1">
    <property type="protein sequence ID" value="LPERR03G32670.1"/>
    <property type="gene ID" value="LPERR03G32670"/>
</dbReference>
<reference evidence="2" key="2">
    <citation type="submission" date="2013-12" db="EMBL/GenBank/DDBJ databases">
        <authorList>
            <person name="Yu Y."/>
            <person name="Lee S."/>
            <person name="de Baynast K."/>
            <person name="Wissotski M."/>
            <person name="Liu L."/>
            <person name="Talag J."/>
            <person name="Goicoechea J."/>
            <person name="Angelova A."/>
            <person name="Jetty R."/>
            <person name="Kudrna D."/>
            <person name="Golser W."/>
            <person name="Rivera L."/>
            <person name="Zhang J."/>
            <person name="Wing R."/>
        </authorList>
    </citation>
    <scope>NUCLEOTIDE SEQUENCE</scope>
</reference>
<evidence type="ECO:0000313" key="2">
    <source>
        <dbReference type="Proteomes" id="UP000032180"/>
    </source>
</evidence>
<dbReference type="AlphaFoldDB" id="A0A0D9W0K5"/>
<keyword evidence="2" id="KW-1185">Reference proteome</keyword>
<organism evidence="1 2">
    <name type="scientific">Leersia perrieri</name>
    <dbReference type="NCBI Taxonomy" id="77586"/>
    <lineage>
        <taxon>Eukaryota</taxon>
        <taxon>Viridiplantae</taxon>
        <taxon>Streptophyta</taxon>
        <taxon>Embryophyta</taxon>
        <taxon>Tracheophyta</taxon>
        <taxon>Spermatophyta</taxon>
        <taxon>Magnoliopsida</taxon>
        <taxon>Liliopsida</taxon>
        <taxon>Poales</taxon>
        <taxon>Poaceae</taxon>
        <taxon>BOP clade</taxon>
        <taxon>Oryzoideae</taxon>
        <taxon>Oryzeae</taxon>
        <taxon>Oryzinae</taxon>
        <taxon>Leersia</taxon>
    </lineage>
</organism>